<accession>A0ABX7MM33</accession>
<keyword evidence="2" id="KW-1185">Reference proteome</keyword>
<dbReference type="RefSeq" id="WP_162010772.1">
    <property type="nucleotide sequence ID" value="NZ_CP024970.1"/>
</dbReference>
<organism evidence="1 2">
    <name type="scientific">Erwinia amylovora</name>
    <name type="common">Fire blight bacteria</name>
    <dbReference type="NCBI Taxonomy" id="552"/>
    <lineage>
        <taxon>Bacteria</taxon>
        <taxon>Pseudomonadati</taxon>
        <taxon>Pseudomonadota</taxon>
        <taxon>Gammaproteobacteria</taxon>
        <taxon>Enterobacterales</taxon>
        <taxon>Erwiniaceae</taxon>
        <taxon>Erwinia</taxon>
    </lineage>
</organism>
<reference evidence="1 2" key="1">
    <citation type="submission" date="2020-12" db="EMBL/GenBank/DDBJ databases">
        <title>Genome sequence of Erwinia amylovora ATCC15580, a type strain.</title>
        <authorList>
            <person name="Kang I.-J."/>
            <person name="Roh E."/>
        </authorList>
    </citation>
    <scope>NUCLEOTIDE SEQUENCE [LARGE SCALE GENOMIC DNA]</scope>
    <source>
        <strain evidence="1 2">ATCC 15580</strain>
    </source>
</reference>
<name>A0ABX7MM33_ERWAM</name>
<dbReference type="Proteomes" id="UP000662840">
    <property type="component" value="Chromosome"/>
</dbReference>
<protein>
    <submittedName>
        <fullName evidence="1">Uncharacterized protein</fullName>
    </submittedName>
</protein>
<sequence length="72" mass="7847">MHRVEVDLRAARDVVNQPRSPMDHAFWSPKEMAVSPYNAAVTLPGDAMNNIAQALCLNEDSIMPSGPQVLTA</sequence>
<proteinExistence type="predicted"/>
<gene>
    <name evidence="1" type="ORF">JGC47_10080</name>
</gene>
<evidence type="ECO:0000313" key="2">
    <source>
        <dbReference type="Proteomes" id="UP000662840"/>
    </source>
</evidence>
<evidence type="ECO:0000313" key="1">
    <source>
        <dbReference type="EMBL" id="QSI93503.1"/>
    </source>
</evidence>
<dbReference type="EMBL" id="CP066796">
    <property type="protein sequence ID" value="QSI93503.1"/>
    <property type="molecule type" value="Genomic_DNA"/>
</dbReference>